<dbReference type="EMBL" id="FWFX01000004">
    <property type="protein sequence ID" value="SLN34127.1"/>
    <property type="molecule type" value="Genomic_DNA"/>
</dbReference>
<keyword evidence="2" id="KW-1185">Reference proteome</keyword>
<organism evidence="1 2">
    <name type="scientific">Roseovarius albus</name>
    <dbReference type="NCBI Taxonomy" id="1247867"/>
    <lineage>
        <taxon>Bacteria</taxon>
        <taxon>Pseudomonadati</taxon>
        <taxon>Pseudomonadota</taxon>
        <taxon>Alphaproteobacteria</taxon>
        <taxon>Rhodobacterales</taxon>
        <taxon>Roseobacteraceae</taxon>
        <taxon>Roseovarius</taxon>
    </lineage>
</organism>
<dbReference type="Proteomes" id="UP000193061">
    <property type="component" value="Unassembled WGS sequence"/>
</dbReference>
<accession>A0A1X6YXZ1</accession>
<name>A0A1X6YXZ1_9RHOB</name>
<reference evidence="1 2" key="1">
    <citation type="submission" date="2017-03" db="EMBL/GenBank/DDBJ databases">
        <authorList>
            <person name="Afonso C.L."/>
            <person name="Miller P.J."/>
            <person name="Scott M.A."/>
            <person name="Spackman E."/>
            <person name="Goraichik I."/>
            <person name="Dimitrov K.M."/>
            <person name="Suarez D.L."/>
            <person name="Swayne D.E."/>
        </authorList>
    </citation>
    <scope>NUCLEOTIDE SEQUENCE [LARGE SCALE GENOMIC DNA]</scope>
    <source>
        <strain evidence="1 2">CECT 7450</strain>
    </source>
</reference>
<evidence type="ECO:0000313" key="1">
    <source>
        <dbReference type="EMBL" id="SLN34127.1"/>
    </source>
</evidence>
<sequence length="77" mass="8495">MDLNRRRFGSLRIAAVRPRSSTIQFGLAAAIMSVAACAHHRRTITSKDGPFRTFDDLKFLPTPFSEAVVRADCSTLA</sequence>
<protein>
    <submittedName>
        <fullName evidence="1">Uncharacterized protein</fullName>
    </submittedName>
</protein>
<evidence type="ECO:0000313" key="2">
    <source>
        <dbReference type="Proteomes" id="UP000193061"/>
    </source>
</evidence>
<dbReference type="AlphaFoldDB" id="A0A1X6YXZ1"/>
<gene>
    <name evidence="1" type="ORF">ROA7450_01513</name>
</gene>
<proteinExistence type="predicted"/>